<dbReference type="Gene3D" id="3.30.70.20">
    <property type="match status" value="1"/>
</dbReference>
<name>A2EG04_TRIV3</name>
<dbReference type="InterPro" id="IPR050157">
    <property type="entry name" value="PSI_iron-sulfur_center"/>
</dbReference>
<reference evidence="7" key="2">
    <citation type="journal article" date="2007" name="Science">
        <title>Draft genome sequence of the sexually transmitted pathogen Trichomonas vaginalis.</title>
        <authorList>
            <person name="Carlton J.M."/>
            <person name="Hirt R.P."/>
            <person name="Silva J.C."/>
            <person name="Delcher A.L."/>
            <person name="Schatz M."/>
            <person name="Zhao Q."/>
            <person name="Wortman J.R."/>
            <person name="Bidwell S.L."/>
            <person name="Alsmark U.C.M."/>
            <person name="Besteiro S."/>
            <person name="Sicheritz-Ponten T."/>
            <person name="Noel C.J."/>
            <person name="Dacks J.B."/>
            <person name="Foster P.G."/>
            <person name="Simillion C."/>
            <person name="Van de Peer Y."/>
            <person name="Miranda-Saavedra D."/>
            <person name="Barton G.J."/>
            <person name="Westrop G.D."/>
            <person name="Mueller S."/>
            <person name="Dessi D."/>
            <person name="Fiori P.L."/>
            <person name="Ren Q."/>
            <person name="Paulsen I."/>
            <person name="Zhang H."/>
            <person name="Bastida-Corcuera F.D."/>
            <person name="Simoes-Barbosa A."/>
            <person name="Brown M.T."/>
            <person name="Hayes R.D."/>
            <person name="Mukherjee M."/>
            <person name="Okumura C.Y."/>
            <person name="Schneider R."/>
            <person name="Smith A.J."/>
            <person name="Vanacova S."/>
            <person name="Villalvazo M."/>
            <person name="Haas B.J."/>
            <person name="Pertea M."/>
            <person name="Feldblyum T.V."/>
            <person name="Utterback T.R."/>
            <person name="Shu C.L."/>
            <person name="Osoegawa K."/>
            <person name="de Jong P.J."/>
            <person name="Hrdy I."/>
            <person name="Horvathova L."/>
            <person name="Zubacova Z."/>
            <person name="Dolezal P."/>
            <person name="Malik S.B."/>
            <person name="Logsdon J.M. Jr."/>
            <person name="Henze K."/>
            <person name="Gupta A."/>
            <person name="Wang C.C."/>
            <person name="Dunne R.L."/>
            <person name="Upcroft J.A."/>
            <person name="Upcroft P."/>
            <person name="White O."/>
            <person name="Salzberg S.L."/>
            <person name="Tang P."/>
            <person name="Chiu C.-H."/>
            <person name="Lee Y.-S."/>
            <person name="Embley T.M."/>
            <person name="Coombs G.H."/>
            <person name="Mottram J.C."/>
            <person name="Tachezy J."/>
            <person name="Fraser-Liggett C.M."/>
            <person name="Johnson P.J."/>
        </authorList>
    </citation>
    <scope>NUCLEOTIDE SEQUENCE [LARGE SCALE GENOMIC DNA]</scope>
    <source>
        <strain evidence="7">G3</strain>
    </source>
</reference>
<evidence type="ECO:0000259" key="6">
    <source>
        <dbReference type="PROSITE" id="PS51379"/>
    </source>
</evidence>
<keyword evidence="4" id="KW-0411">Iron-sulfur</keyword>
<keyword evidence="3" id="KW-0408">Iron</keyword>
<dbReference type="SMR" id="A2EG04"/>
<dbReference type="SUPFAM" id="SSF53920">
    <property type="entry name" value="Fe-only hydrogenase"/>
    <property type="match status" value="1"/>
</dbReference>
<dbReference type="CDD" id="cd00207">
    <property type="entry name" value="fer2"/>
    <property type="match status" value="1"/>
</dbReference>
<dbReference type="InParanoid" id="A2EG04"/>
<evidence type="ECO:0000313" key="7">
    <source>
        <dbReference type="EMBL" id="EAY08460.1"/>
    </source>
</evidence>
<feature type="domain" description="2Fe-2S ferredoxin-type" evidence="5">
    <location>
        <begin position="15"/>
        <end position="84"/>
    </location>
</feature>
<dbReference type="PANTHER" id="PTHR24960:SF79">
    <property type="entry name" value="PHOTOSYSTEM I IRON-SULFUR CENTER"/>
    <property type="match status" value="1"/>
</dbReference>
<dbReference type="InterPro" id="IPR017896">
    <property type="entry name" value="4Fe4S_Fe-S-bd"/>
</dbReference>
<gene>
    <name evidence="7" type="ORF">TVAG_355190</name>
</gene>
<dbReference type="InterPro" id="IPR017900">
    <property type="entry name" value="4Fe4S_Fe_S_CS"/>
</dbReference>
<evidence type="ECO:0000313" key="8">
    <source>
        <dbReference type="Proteomes" id="UP000001542"/>
    </source>
</evidence>
<dbReference type="GO" id="GO:0051539">
    <property type="term" value="F:4 iron, 4 sulfur cluster binding"/>
    <property type="evidence" value="ECO:0007669"/>
    <property type="project" value="UniProtKB-KW"/>
</dbReference>
<accession>A2EG04</accession>
<evidence type="ECO:0000256" key="2">
    <source>
        <dbReference type="ARBA" id="ARBA00022723"/>
    </source>
</evidence>
<dbReference type="Pfam" id="PF12838">
    <property type="entry name" value="Fer4_7"/>
    <property type="match status" value="1"/>
</dbReference>
<dbReference type="Gene3D" id="3.10.20.740">
    <property type="match status" value="1"/>
</dbReference>
<dbReference type="RefSeq" id="XP_001320683.1">
    <property type="nucleotide sequence ID" value="XM_001320648.1"/>
</dbReference>
<dbReference type="InterPro" id="IPR009016">
    <property type="entry name" value="Fe_hydrogenase"/>
</dbReference>
<dbReference type="OrthoDB" id="10249365at2759"/>
<keyword evidence="2" id="KW-0479">Metal-binding</keyword>
<dbReference type="VEuPathDB" id="TrichDB:TVAGG3_0515770"/>
<dbReference type="SUPFAM" id="SSF54292">
    <property type="entry name" value="2Fe-2S ferredoxin-like"/>
    <property type="match status" value="1"/>
</dbReference>
<dbReference type="VEuPathDB" id="TrichDB:TVAG_355190"/>
<dbReference type="PROSITE" id="PS51085">
    <property type="entry name" value="2FE2S_FER_2"/>
    <property type="match status" value="1"/>
</dbReference>
<protein>
    <submittedName>
        <fullName evidence="7">4Fe-4S binding domain containing protein</fullName>
    </submittedName>
</protein>
<dbReference type="PANTHER" id="PTHR24960">
    <property type="entry name" value="PHOTOSYSTEM I IRON-SULFUR CENTER-RELATED"/>
    <property type="match status" value="1"/>
</dbReference>
<dbReference type="Pfam" id="PF13510">
    <property type="entry name" value="Fer2_4"/>
    <property type="match status" value="1"/>
</dbReference>
<proteinExistence type="predicted"/>
<dbReference type="KEGG" id="tva:4766359"/>
<keyword evidence="1" id="KW-0004">4Fe-4S</keyword>
<evidence type="ECO:0000256" key="3">
    <source>
        <dbReference type="ARBA" id="ARBA00023004"/>
    </source>
</evidence>
<dbReference type="GO" id="GO:0046872">
    <property type="term" value="F:metal ion binding"/>
    <property type="evidence" value="ECO:0007669"/>
    <property type="project" value="UniProtKB-KW"/>
</dbReference>
<evidence type="ECO:0000259" key="5">
    <source>
        <dbReference type="PROSITE" id="PS51085"/>
    </source>
</evidence>
<dbReference type="PROSITE" id="PS51379">
    <property type="entry name" value="4FE4S_FER_2"/>
    <property type="match status" value="2"/>
</dbReference>
<dbReference type="EMBL" id="DS113378">
    <property type="protein sequence ID" value="EAY08460.1"/>
    <property type="molecule type" value="Genomic_DNA"/>
</dbReference>
<feature type="domain" description="4Fe-4S ferredoxin-type" evidence="6">
    <location>
        <begin position="159"/>
        <end position="188"/>
    </location>
</feature>
<feature type="domain" description="4Fe-4S ferredoxin-type" evidence="6">
    <location>
        <begin position="125"/>
        <end position="154"/>
    </location>
</feature>
<evidence type="ECO:0000256" key="4">
    <source>
        <dbReference type="ARBA" id="ARBA00023014"/>
    </source>
</evidence>
<dbReference type="InterPro" id="IPR001041">
    <property type="entry name" value="2Fe-2S_ferredoxin-type"/>
</dbReference>
<dbReference type="InterPro" id="IPR036010">
    <property type="entry name" value="2Fe-2S_ferredoxin-like_sf"/>
</dbReference>
<keyword evidence="8" id="KW-1185">Reference proteome</keyword>
<dbReference type="AlphaFoldDB" id="A2EG04"/>
<dbReference type="SUPFAM" id="SSF54862">
    <property type="entry name" value="4Fe-4S ferredoxins"/>
    <property type="match status" value="1"/>
</dbReference>
<dbReference type="PROSITE" id="PS00198">
    <property type="entry name" value="4FE4S_FER_1"/>
    <property type="match status" value="2"/>
</dbReference>
<evidence type="ECO:0000256" key="1">
    <source>
        <dbReference type="ARBA" id="ARBA00022485"/>
    </source>
</evidence>
<organism evidence="7 8">
    <name type="scientific">Trichomonas vaginalis (strain ATCC PRA-98 / G3)</name>
    <dbReference type="NCBI Taxonomy" id="412133"/>
    <lineage>
        <taxon>Eukaryota</taxon>
        <taxon>Metamonada</taxon>
        <taxon>Parabasalia</taxon>
        <taxon>Trichomonadida</taxon>
        <taxon>Trichomonadidae</taxon>
        <taxon>Trichomonas</taxon>
    </lineage>
</organism>
<dbReference type="Proteomes" id="UP000001542">
    <property type="component" value="Unassembled WGS sequence"/>
</dbReference>
<sequence length="496" mass="56265">MLKPWLSHQTFDRFAKVIIDGKQIDFKSQETILELLSKNNINIPHKCQGTGDCRLCKVLVNGVPRQSCEVIAKDGMIISTKDPNIKNNIENKVKIYASFDPDVEKAYHLIKNPSMKQHHIDITTGSIQLNHETCIDCFKCVDVCPAHVLTKGDHLQTFGYFGLKESGCLSCGNCLEVCPTKSFSITDNSGLFRSAMSKKNTLKVLVADLSIISRIEEVLNLPKNSIDLENFSKFLKNLGFDYFLDQGLINDYKIIKNSTKLINHSTQFYQRTFGSFCPTLTRKYVEYVMNPEKKIFEYLTSPGLDVTTFVVTDFLSKRSEATFYMSNPEIFYSLGLTSNEFLDFVKNQKPSFDGDSLCRISPLGSEEGAKAVTSEKFANAVISTFVKNYTTAKPPHLSFNKVDEGIKVADFHIGAETKAQAAIIESAADVERLLDMKFNNLIYISPNEKNRNIDINYRQIQRDYKFANVNPEAKRLYSKYLEEVDHELAMKRKCTC</sequence>
<reference evidence="7" key="1">
    <citation type="submission" date="2006-10" db="EMBL/GenBank/DDBJ databases">
        <authorList>
            <person name="Amadeo P."/>
            <person name="Zhao Q."/>
            <person name="Wortman J."/>
            <person name="Fraser-Liggett C."/>
            <person name="Carlton J."/>
        </authorList>
    </citation>
    <scope>NUCLEOTIDE SEQUENCE</scope>
    <source>
        <strain evidence="7">G3</strain>
    </source>
</reference>